<sequence length="204" mass="23054">MTPGKRLMDIVLALVLAAVLCVPTAIVALIVLVRDGRPILYPSKRMKAPGQSFTLWKFRTMATADRDASVSGAYKQSRITATGRVLRRTRLDELPQLWNILRGDMSFVGPRPPLPRFVRLCPEIYAEVLKNRPGVTGLATLVFHKREERLLAQCHTQSETDAVYLRRCVPAKAKIDLIWARNRTVCFDLILILATVRRVFAFRG</sequence>
<dbReference type="STRING" id="1641875.XM53_01175"/>
<organism evidence="4 5">
    <name type="scientific">Roseovarius atlanticus</name>
    <dbReference type="NCBI Taxonomy" id="1641875"/>
    <lineage>
        <taxon>Bacteria</taxon>
        <taxon>Pseudomonadati</taxon>
        <taxon>Pseudomonadota</taxon>
        <taxon>Alphaproteobacteria</taxon>
        <taxon>Rhodobacterales</taxon>
        <taxon>Roseobacteraceae</taxon>
        <taxon>Roseovarius</taxon>
    </lineage>
</organism>
<evidence type="ECO:0000313" key="4">
    <source>
        <dbReference type="EMBL" id="KRS14370.1"/>
    </source>
</evidence>
<dbReference type="PANTHER" id="PTHR30576">
    <property type="entry name" value="COLANIC BIOSYNTHESIS UDP-GLUCOSE LIPID CARRIER TRANSFERASE"/>
    <property type="match status" value="1"/>
</dbReference>
<feature type="domain" description="Bacterial sugar transferase" evidence="3">
    <location>
        <begin position="5"/>
        <end position="200"/>
    </location>
</feature>
<gene>
    <name evidence="4" type="ORF">XM53_01175</name>
</gene>
<name>A0A0T5NZR9_9RHOB</name>
<evidence type="ECO:0000256" key="1">
    <source>
        <dbReference type="ARBA" id="ARBA00006464"/>
    </source>
</evidence>
<dbReference type="PANTHER" id="PTHR30576:SF0">
    <property type="entry name" value="UNDECAPRENYL-PHOSPHATE N-ACETYLGALACTOSAMINYL 1-PHOSPHATE TRANSFERASE-RELATED"/>
    <property type="match status" value="1"/>
</dbReference>
<dbReference type="OrthoDB" id="9808602at2"/>
<dbReference type="RefSeq" id="WP_057789455.1">
    <property type="nucleotide sequence ID" value="NZ_LAXJ01000002.1"/>
</dbReference>
<dbReference type="GO" id="GO:0000271">
    <property type="term" value="P:polysaccharide biosynthetic process"/>
    <property type="evidence" value="ECO:0007669"/>
    <property type="project" value="UniProtKB-KW"/>
</dbReference>
<dbReference type="Pfam" id="PF02397">
    <property type="entry name" value="Bac_transf"/>
    <property type="match status" value="1"/>
</dbReference>
<comment type="similarity">
    <text evidence="1">Belongs to the bacterial sugar transferase family.</text>
</comment>
<keyword evidence="4" id="KW-0808">Transferase</keyword>
<comment type="caution">
    <text evidence="4">The sequence shown here is derived from an EMBL/GenBank/DDBJ whole genome shotgun (WGS) entry which is preliminary data.</text>
</comment>
<protein>
    <submittedName>
        <fullName evidence="4">Sugar transferase</fullName>
    </submittedName>
</protein>
<dbReference type="Proteomes" id="UP000051295">
    <property type="component" value="Unassembled WGS sequence"/>
</dbReference>
<evidence type="ECO:0000256" key="2">
    <source>
        <dbReference type="ARBA" id="ARBA00023169"/>
    </source>
</evidence>
<dbReference type="InterPro" id="IPR003362">
    <property type="entry name" value="Bact_transf"/>
</dbReference>
<dbReference type="EMBL" id="LAXJ01000002">
    <property type="protein sequence ID" value="KRS14370.1"/>
    <property type="molecule type" value="Genomic_DNA"/>
</dbReference>
<keyword evidence="5" id="KW-1185">Reference proteome</keyword>
<evidence type="ECO:0000313" key="5">
    <source>
        <dbReference type="Proteomes" id="UP000051295"/>
    </source>
</evidence>
<reference evidence="4 5" key="1">
    <citation type="submission" date="2015-04" db="EMBL/GenBank/DDBJ databases">
        <title>The draft genome sequence of Roseovarius sp.R12b.</title>
        <authorList>
            <person name="Li G."/>
            <person name="Lai Q."/>
            <person name="Shao Z."/>
            <person name="Yan P."/>
        </authorList>
    </citation>
    <scope>NUCLEOTIDE SEQUENCE [LARGE SCALE GENOMIC DNA]</scope>
    <source>
        <strain evidence="4 5">R12B</strain>
    </source>
</reference>
<accession>A0A0T5NZR9</accession>
<proteinExistence type="inferred from homology"/>
<dbReference type="PATRIC" id="fig|1641875.4.peg.1323"/>
<dbReference type="AlphaFoldDB" id="A0A0T5NZR9"/>
<dbReference type="GO" id="GO:0016780">
    <property type="term" value="F:phosphotransferase activity, for other substituted phosphate groups"/>
    <property type="evidence" value="ECO:0007669"/>
    <property type="project" value="TreeGrafter"/>
</dbReference>
<keyword evidence="2" id="KW-0270">Exopolysaccharide synthesis</keyword>
<evidence type="ECO:0000259" key="3">
    <source>
        <dbReference type="Pfam" id="PF02397"/>
    </source>
</evidence>